<dbReference type="OrthoDB" id="8480749at2"/>
<dbReference type="AlphaFoldDB" id="A0A1Y5SSP3"/>
<sequence>MARHEPWARPEFSAIPNRPGDREAEPLYAALGHAVSDWEGVNAVTAALHRALLLDDDRDSFESAEIEAFGGLNNVHRRAKELSDLSKGFFGAAFGDQQDEANEICKEIASLLAAYRGWAERRNDLAHGYVTRADGPDYYQEDQPIVATYALCPSHARIPKWPFGEPDYNYVAEDISSFAAAFRALDIEIEAMANRIENLRPYRLGT</sequence>
<organism evidence="1 2">
    <name type="scientific">Roseisalinus antarcticus</name>
    <dbReference type="NCBI Taxonomy" id="254357"/>
    <lineage>
        <taxon>Bacteria</taxon>
        <taxon>Pseudomonadati</taxon>
        <taxon>Pseudomonadota</taxon>
        <taxon>Alphaproteobacteria</taxon>
        <taxon>Rhodobacterales</taxon>
        <taxon>Roseobacteraceae</taxon>
        <taxon>Roseisalinus</taxon>
    </lineage>
</organism>
<evidence type="ECO:0000313" key="1">
    <source>
        <dbReference type="EMBL" id="SLN46099.1"/>
    </source>
</evidence>
<protein>
    <submittedName>
        <fullName evidence="1">Uncharacterized protein</fullName>
    </submittedName>
</protein>
<dbReference type="RefSeq" id="WP_143535503.1">
    <property type="nucleotide sequence ID" value="NZ_FWFZ01000008.1"/>
</dbReference>
<name>A0A1Y5SSP3_9RHOB</name>
<dbReference type="EMBL" id="FWFZ01000008">
    <property type="protein sequence ID" value="SLN46099.1"/>
    <property type="molecule type" value="Genomic_DNA"/>
</dbReference>
<evidence type="ECO:0000313" key="2">
    <source>
        <dbReference type="Proteomes" id="UP000193900"/>
    </source>
</evidence>
<proteinExistence type="predicted"/>
<keyword evidence="2" id="KW-1185">Reference proteome</keyword>
<reference evidence="1 2" key="1">
    <citation type="submission" date="2017-03" db="EMBL/GenBank/DDBJ databases">
        <authorList>
            <person name="Afonso C.L."/>
            <person name="Miller P.J."/>
            <person name="Scott M.A."/>
            <person name="Spackman E."/>
            <person name="Goraichik I."/>
            <person name="Dimitrov K.M."/>
            <person name="Suarez D.L."/>
            <person name="Swayne D.E."/>
        </authorList>
    </citation>
    <scope>NUCLEOTIDE SEQUENCE [LARGE SCALE GENOMIC DNA]</scope>
    <source>
        <strain evidence="1 2">CECT 7023</strain>
    </source>
</reference>
<dbReference type="Proteomes" id="UP000193900">
    <property type="component" value="Unassembled WGS sequence"/>
</dbReference>
<accession>A0A1Y5SSP3</accession>
<gene>
    <name evidence="1" type="ORF">ROA7023_01891</name>
</gene>